<dbReference type="HAMAP" id="MF_00114">
    <property type="entry name" value="DeoC_type1"/>
    <property type="match status" value="1"/>
</dbReference>
<accession>A0AAD4CL84</accession>
<evidence type="ECO:0000256" key="2">
    <source>
        <dbReference type="ARBA" id="ARBA00012515"/>
    </source>
</evidence>
<keyword evidence="11" id="KW-1185">Reference proteome</keyword>
<dbReference type="CDD" id="cd00959">
    <property type="entry name" value="DeoC"/>
    <property type="match status" value="1"/>
</dbReference>
<dbReference type="NCBIfam" id="TIGR00126">
    <property type="entry name" value="deoC"/>
    <property type="match status" value="1"/>
</dbReference>
<dbReference type="EMBL" id="VCAU01000047">
    <property type="protein sequence ID" value="KAF9888382.1"/>
    <property type="molecule type" value="Genomic_DNA"/>
</dbReference>
<dbReference type="GO" id="GO:0004139">
    <property type="term" value="F:deoxyribose-phosphate aldolase activity"/>
    <property type="evidence" value="ECO:0007669"/>
    <property type="project" value="UniProtKB-EC"/>
</dbReference>
<evidence type="ECO:0000256" key="6">
    <source>
        <dbReference type="ARBA" id="ARBA00032755"/>
    </source>
</evidence>
<evidence type="ECO:0000256" key="8">
    <source>
        <dbReference type="ARBA" id="ARBA00056337"/>
    </source>
</evidence>
<comment type="similarity">
    <text evidence="1">Belongs to the DeoC/FbaB aldolase family. DeoC type 1 subfamily.</text>
</comment>
<dbReference type="FunFam" id="3.20.20.70:FF:000198">
    <property type="entry name" value="Deoxyribose-phosphate aldolase"/>
    <property type="match status" value="1"/>
</dbReference>
<dbReference type="Pfam" id="PF01791">
    <property type="entry name" value="DeoC"/>
    <property type="match status" value="1"/>
</dbReference>
<proteinExistence type="inferred from homology"/>
<dbReference type="InterPro" id="IPR028581">
    <property type="entry name" value="DeoC_typeI"/>
</dbReference>
<evidence type="ECO:0000313" key="10">
    <source>
        <dbReference type="EMBL" id="KAF9888382.1"/>
    </source>
</evidence>
<gene>
    <name evidence="10" type="ORF">FE257_008660</name>
</gene>
<protein>
    <recommendedName>
        <fullName evidence="2">deoxyribose-phosphate aldolase</fullName>
        <ecNumber evidence="2">4.1.2.4</ecNumber>
    </recommendedName>
    <alternativeName>
        <fullName evidence="6">2-deoxy-D-ribose 5-phosphate aldolase</fullName>
    </alternativeName>
</protein>
<evidence type="ECO:0000256" key="1">
    <source>
        <dbReference type="ARBA" id="ARBA00010936"/>
    </source>
</evidence>
<dbReference type="PANTHER" id="PTHR10889">
    <property type="entry name" value="DEOXYRIBOSE-PHOSPHATE ALDOLASE"/>
    <property type="match status" value="1"/>
</dbReference>
<dbReference type="EC" id="4.1.2.4" evidence="2"/>
<reference evidence="10" key="2">
    <citation type="submission" date="2020-02" db="EMBL/GenBank/DDBJ databases">
        <authorList>
            <person name="Gilchrist C.L.M."/>
            <person name="Chooi Y.-H."/>
        </authorList>
    </citation>
    <scope>NUCLEOTIDE SEQUENCE</scope>
    <source>
        <strain evidence="10">MST-FP2251</strain>
    </source>
</reference>
<comment type="function">
    <text evidence="8">Catalyzes a reversible aldol reaction between acetaldehyde and D-glyceraldehyde 3-phosphate to generate 2-deoxy-D-ribose 5-phosphate.</text>
</comment>
<dbReference type="InterPro" id="IPR013785">
    <property type="entry name" value="Aldolase_TIM"/>
</dbReference>
<dbReference type="GO" id="GO:0009264">
    <property type="term" value="P:deoxyribonucleotide catabolic process"/>
    <property type="evidence" value="ECO:0007669"/>
    <property type="project" value="InterPro"/>
</dbReference>
<dbReference type="GO" id="GO:0016052">
    <property type="term" value="P:carbohydrate catabolic process"/>
    <property type="evidence" value="ECO:0007669"/>
    <property type="project" value="TreeGrafter"/>
</dbReference>
<dbReference type="SMART" id="SM01133">
    <property type="entry name" value="DeoC"/>
    <property type="match status" value="1"/>
</dbReference>
<dbReference type="Proteomes" id="UP001194746">
    <property type="component" value="Unassembled WGS sequence"/>
</dbReference>
<keyword evidence="4" id="KW-0456">Lyase</keyword>
<reference evidence="10" key="1">
    <citation type="journal article" date="2019" name="Beilstein J. Org. Chem.">
        <title>Nanangenines: drimane sesquiterpenoids as the dominant metabolite cohort of a novel Australian fungus, Aspergillus nanangensis.</title>
        <authorList>
            <person name="Lacey H.J."/>
            <person name="Gilchrist C.L.M."/>
            <person name="Crombie A."/>
            <person name="Kalaitzis J.A."/>
            <person name="Vuong D."/>
            <person name="Rutledge P.J."/>
            <person name="Turner P."/>
            <person name="Pitt J.I."/>
            <person name="Lacey E."/>
            <person name="Chooi Y.H."/>
            <person name="Piggott A.M."/>
        </authorList>
    </citation>
    <scope>NUCLEOTIDE SEQUENCE</scope>
    <source>
        <strain evidence="10">MST-FP2251</strain>
    </source>
</reference>
<dbReference type="InterPro" id="IPR002915">
    <property type="entry name" value="DeoC/FbaB/LacD_aldolase"/>
</dbReference>
<dbReference type="SUPFAM" id="SSF51569">
    <property type="entry name" value="Aldolase"/>
    <property type="match status" value="1"/>
</dbReference>
<evidence type="ECO:0000256" key="9">
    <source>
        <dbReference type="PIRSR" id="PIRSR001357-50"/>
    </source>
</evidence>
<dbReference type="PIRSF" id="PIRSF001357">
    <property type="entry name" value="DeoC"/>
    <property type="match status" value="1"/>
</dbReference>
<feature type="active site" description="Schiff-base intermediate with acetaldehyde" evidence="9">
    <location>
        <position position="189"/>
    </location>
</feature>
<evidence type="ECO:0000256" key="3">
    <source>
        <dbReference type="ARBA" id="ARBA00022490"/>
    </source>
</evidence>
<evidence type="ECO:0000256" key="4">
    <source>
        <dbReference type="ARBA" id="ARBA00023239"/>
    </source>
</evidence>
<keyword evidence="5 9" id="KW-0704">Schiff base</keyword>
<comment type="caution">
    <text evidence="10">The sequence shown here is derived from an EMBL/GenBank/DDBJ whole genome shotgun (WGS) entry which is preliminary data.</text>
</comment>
<name>A0AAD4CL84_ASPNN</name>
<evidence type="ECO:0000256" key="7">
    <source>
        <dbReference type="ARBA" id="ARBA00048791"/>
    </source>
</evidence>
<organism evidence="10 11">
    <name type="scientific">Aspergillus nanangensis</name>
    <dbReference type="NCBI Taxonomy" id="2582783"/>
    <lineage>
        <taxon>Eukaryota</taxon>
        <taxon>Fungi</taxon>
        <taxon>Dikarya</taxon>
        <taxon>Ascomycota</taxon>
        <taxon>Pezizomycotina</taxon>
        <taxon>Eurotiomycetes</taxon>
        <taxon>Eurotiomycetidae</taxon>
        <taxon>Eurotiales</taxon>
        <taxon>Aspergillaceae</taxon>
        <taxon>Aspergillus</taxon>
        <taxon>Aspergillus subgen. Circumdati</taxon>
    </lineage>
</organism>
<dbReference type="PANTHER" id="PTHR10889:SF1">
    <property type="entry name" value="DEOXYRIBOSE-PHOSPHATE ALDOLASE"/>
    <property type="match status" value="1"/>
</dbReference>
<evidence type="ECO:0000313" key="11">
    <source>
        <dbReference type="Proteomes" id="UP001194746"/>
    </source>
</evidence>
<dbReference type="InterPro" id="IPR011343">
    <property type="entry name" value="DeoC"/>
</dbReference>
<comment type="catalytic activity">
    <reaction evidence="7">
        <text>2-deoxy-D-ribose 5-phosphate = D-glyceraldehyde 3-phosphate + acetaldehyde</text>
        <dbReference type="Rhea" id="RHEA:12821"/>
        <dbReference type="ChEBI" id="CHEBI:15343"/>
        <dbReference type="ChEBI" id="CHEBI:59776"/>
        <dbReference type="ChEBI" id="CHEBI:62877"/>
        <dbReference type="EC" id="4.1.2.4"/>
    </reaction>
</comment>
<sequence length="262" mass="27931">MSPTTAPRDNAEWASLIARIQDTLPATFPSYLAPEKSQISRTVDHTLLALDATEQQVDTLCTEALEHGFATVCVRPRHVKHSVNKLQGGHQVGVACVVGFHEGTYPTPAKEQEARDAVEQGATELDMVLNYPQLKEGQFADVYLDVLGVRNAAPSPVLLKVILETSQLSRDEVIAGSVIASMAGADYIKTSTGFNGPGASVENVALMRAIAELVGKGTRVKASGGVRSREDCVRMLQAGAGRIGTSSGVKIMQDEAVREGVY</sequence>
<evidence type="ECO:0000256" key="5">
    <source>
        <dbReference type="ARBA" id="ARBA00023270"/>
    </source>
</evidence>
<dbReference type="GO" id="GO:0005737">
    <property type="term" value="C:cytoplasm"/>
    <property type="evidence" value="ECO:0007669"/>
    <property type="project" value="InterPro"/>
</dbReference>
<dbReference type="Gene3D" id="3.20.20.70">
    <property type="entry name" value="Aldolase class I"/>
    <property type="match status" value="1"/>
</dbReference>
<keyword evidence="3" id="KW-0963">Cytoplasm</keyword>
<feature type="active site" description="Proton donor/acceptor" evidence="9">
    <location>
        <position position="221"/>
    </location>
</feature>
<dbReference type="AlphaFoldDB" id="A0AAD4CL84"/>